<dbReference type="CDD" id="cd12418">
    <property type="entry name" value="RRM_Aly_REF_like"/>
    <property type="match status" value="1"/>
</dbReference>
<feature type="region of interest" description="Disordered" evidence="3">
    <location>
        <begin position="1"/>
        <end position="43"/>
    </location>
</feature>
<dbReference type="PANTHER" id="PTHR19965:SF82">
    <property type="entry name" value="THO COMPLEX SUBUNIT 4"/>
    <property type="match status" value="1"/>
</dbReference>
<organism evidence="5 6">
    <name type="scientific">Schizophyllum amplum</name>
    <dbReference type="NCBI Taxonomy" id="97359"/>
    <lineage>
        <taxon>Eukaryota</taxon>
        <taxon>Fungi</taxon>
        <taxon>Dikarya</taxon>
        <taxon>Basidiomycota</taxon>
        <taxon>Agaricomycotina</taxon>
        <taxon>Agaricomycetes</taxon>
        <taxon>Agaricomycetidae</taxon>
        <taxon>Agaricales</taxon>
        <taxon>Schizophyllaceae</taxon>
        <taxon>Schizophyllum</taxon>
    </lineage>
</organism>
<name>A0A550CFZ3_9AGAR</name>
<dbReference type="InterPro" id="IPR000504">
    <property type="entry name" value="RRM_dom"/>
</dbReference>
<gene>
    <name evidence="5" type="ORF">BD626DRAFT_495145</name>
</gene>
<dbReference type="EMBL" id="VDMD01000009">
    <property type="protein sequence ID" value="TRM63715.1"/>
    <property type="molecule type" value="Genomic_DNA"/>
</dbReference>
<evidence type="ECO:0000256" key="1">
    <source>
        <dbReference type="ARBA" id="ARBA00022884"/>
    </source>
</evidence>
<dbReference type="STRING" id="97359.A0A550CFZ3"/>
<feature type="compositionally biased region" description="Basic and acidic residues" evidence="3">
    <location>
        <begin position="219"/>
        <end position="228"/>
    </location>
</feature>
<dbReference type="Proteomes" id="UP000320762">
    <property type="component" value="Unassembled WGS sequence"/>
</dbReference>
<dbReference type="GO" id="GO:0003729">
    <property type="term" value="F:mRNA binding"/>
    <property type="evidence" value="ECO:0007669"/>
    <property type="project" value="TreeGrafter"/>
</dbReference>
<feature type="region of interest" description="Disordered" evidence="3">
    <location>
        <begin position="165"/>
        <end position="251"/>
    </location>
</feature>
<evidence type="ECO:0000256" key="2">
    <source>
        <dbReference type="PROSITE-ProRule" id="PRU00176"/>
    </source>
</evidence>
<dbReference type="InterPro" id="IPR012677">
    <property type="entry name" value="Nucleotide-bd_a/b_plait_sf"/>
</dbReference>
<sequence>MASANRNARKPYSRPNVEGQWVHDRAPGAKRAAAPSSNSLGKGAAPEVNARLMVSNLHYEITPVDLSKIFGQTGVLVREPQIRYDRSGRSSGVAFVTYENAEQAAKAKATFDNKTAKGQAMTIEFAAPPPGSRRAVSAQATKTLLNRIEKPSLIERISQDDIALVQPKANNRAKPARTEGGAGPVRNKRGANKPQPKQRKKPMTAEDLDRELEAFMDEPVAKSGEKAGEGPQADAGKSTEAAKPAEDVEMA</sequence>
<keyword evidence="1 2" id="KW-0694">RNA-binding</keyword>
<dbReference type="PANTHER" id="PTHR19965">
    <property type="entry name" value="RNA AND EXPORT FACTOR BINDING PROTEIN"/>
    <property type="match status" value="1"/>
</dbReference>
<dbReference type="Gene3D" id="3.30.70.330">
    <property type="match status" value="1"/>
</dbReference>
<feature type="compositionally biased region" description="Acidic residues" evidence="3">
    <location>
        <begin position="206"/>
        <end position="216"/>
    </location>
</feature>
<evidence type="ECO:0000259" key="4">
    <source>
        <dbReference type="PROSITE" id="PS50102"/>
    </source>
</evidence>
<dbReference type="GO" id="GO:0005634">
    <property type="term" value="C:nucleus"/>
    <property type="evidence" value="ECO:0007669"/>
    <property type="project" value="TreeGrafter"/>
</dbReference>
<dbReference type="SUPFAM" id="SSF54928">
    <property type="entry name" value="RNA-binding domain, RBD"/>
    <property type="match status" value="1"/>
</dbReference>
<reference evidence="5 6" key="1">
    <citation type="journal article" date="2019" name="New Phytol.">
        <title>Comparative genomics reveals unique wood-decay strategies and fruiting body development in the Schizophyllaceae.</title>
        <authorList>
            <person name="Almasi E."/>
            <person name="Sahu N."/>
            <person name="Krizsan K."/>
            <person name="Balint B."/>
            <person name="Kovacs G.M."/>
            <person name="Kiss B."/>
            <person name="Cseklye J."/>
            <person name="Drula E."/>
            <person name="Henrissat B."/>
            <person name="Nagy I."/>
            <person name="Chovatia M."/>
            <person name="Adam C."/>
            <person name="LaButti K."/>
            <person name="Lipzen A."/>
            <person name="Riley R."/>
            <person name="Grigoriev I.V."/>
            <person name="Nagy L.G."/>
        </authorList>
    </citation>
    <scope>NUCLEOTIDE SEQUENCE [LARGE SCALE GENOMIC DNA]</scope>
    <source>
        <strain evidence="5 6">NL-1724</strain>
    </source>
</reference>
<proteinExistence type="predicted"/>
<dbReference type="SMART" id="SM00360">
    <property type="entry name" value="RRM"/>
    <property type="match status" value="1"/>
</dbReference>
<feature type="domain" description="RRM" evidence="4">
    <location>
        <begin position="50"/>
        <end position="128"/>
    </location>
</feature>
<protein>
    <recommendedName>
        <fullName evidence="4">RRM domain-containing protein</fullName>
    </recommendedName>
</protein>
<dbReference type="OrthoDB" id="5382468at2759"/>
<keyword evidence="6" id="KW-1185">Reference proteome</keyword>
<dbReference type="InterPro" id="IPR051229">
    <property type="entry name" value="ALYREF_mRNA_export"/>
</dbReference>
<feature type="compositionally biased region" description="Basic residues" evidence="3">
    <location>
        <begin position="186"/>
        <end position="202"/>
    </location>
</feature>
<dbReference type="Pfam" id="PF13865">
    <property type="entry name" value="FoP_duplication"/>
    <property type="match status" value="1"/>
</dbReference>
<evidence type="ECO:0000313" key="5">
    <source>
        <dbReference type="EMBL" id="TRM63715.1"/>
    </source>
</evidence>
<dbReference type="InterPro" id="IPR035979">
    <property type="entry name" value="RBD_domain_sf"/>
</dbReference>
<comment type="caution">
    <text evidence="5">The sequence shown here is derived from an EMBL/GenBank/DDBJ whole genome shotgun (WGS) entry which is preliminary data.</text>
</comment>
<evidence type="ECO:0000256" key="3">
    <source>
        <dbReference type="SAM" id="MobiDB-lite"/>
    </source>
</evidence>
<dbReference type="InterPro" id="IPR025715">
    <property type="entry name" value="FoP_C"/>
</dbReference>
<dbReference type="AlphaFoldDB" id="A0A550CFZ3"/>
<accession>A0A550CFZ3</accession>
<dbReference type="PROSITE" id="PS50102">
    <property type="entry name" value="RRM"/>
    <property type="match status" value="1"/>
</dbReference>
<dbReference type="Pfam" id="PF00076">
    <property type="entry name" value="RRM_1"/>
    <property type="match status" value="1"/>
</dbReference>
<evidence type="ECO:0000313" key="6">
    <source>
        <dbReference type="Proteomes" id="UP000320762"/>
    </source>
</evidence>